<name>A0ACB7ETR3_NIBAL</name>
<gene>
    <name evidence="1" type="primary">EIF3I</name>
    <name evidence="1" type="ORF">GBF38_010937</name>
</gene>
<keyword evidence="2" id="KW-1185">Reference proteome</keyword>
<dbReference type="Proteomes" id="UP000805704">
    <property type="component" value="Chromosome 23"/>
</dbReference>
<keyword evidence="1" id="KW-0396">Initiation factor</keyword>
<evidence type="ECO:0000313" key="2">
    <source>
        <dbReference type="Proteomes" id="UP000805704"/>
    </source>
</evidence>
<dbReference type="EMBL" id="CM024811">
    <property type="protein sequence ID" value="KAG8005053.1"/>
    <property type="molecule type" value="Genomic_DNA"/>
</dbReference>
<evidence type="ECO:0000313" key="1">
    <source>
        <dbReference type="EMBL" id="KAG8005053.1"/>
    </source>
</evidence>
<proteinExistence type="predicted"/>
<accession>A0ACB7ETR3</accession>
<reference evidence="1" key="1">
    <citation type="submission" date="2020-04" db="EMBL/GenBank/DDBJ databases">
        <title>A chromosome-scale assembly and high-density genetic map of the yellow drum (Nibea albiflora) genome.</title>
        <authorList>
            <person name="Xu D."/>
            <person name="Zhang W."/>
            <person name="Chen R."/>
            <person name="Tan P."/>
            <person name="Wang L."/>
            <person name="Song H."/>
            <person name="Tian L."/>
            <person name="Zhu Q."/>
            <person name="Wang B."/>
        </authorList>
    </citation>
    <scope>NUCLEOTIDE SEQUENCE</scope>
    <source>
        <strain evidence="1">ZJHYS-2018</strain>
    </source>
</reference>
<protein>
    <submittedName>
        <fullName evidence="1">Eukaryotic translation initiation factor 3 subunit I</fullName>
    </submittedName>
</protein>
<keyword evidence="1" id="KW-0648">Protein biosynthesis</keyword>
<sequence length="599" mass="69494">MRVLQKKQNQLVQEKDNLRNEHSKAILARSKLESLCRELQRHNRTLKEEGMQRTRLEEEKRKEVTSHFQVTLNDIQAQMEQHNERNASLRQENTELAEKLKKLYEQYKLREEHIDKVVKHKDLQQQLVDAKLHQAQELLKESEERHDREKEFLLKEAVESQRMCELMKQQEVHLKQQLSLYTEKFEEFQTTLSKSNEVFTTFKQEMEKMTKKIKKLEKETAMYRSRWESSNKALLEMAEEKSVRDRDFEALQGKVQRLEKLRRALKVERNELNKKKPILLQGHERSITQIKYNREGDLLFSVAKDTVANVWYSVNGERLGTYNGHTGAVWCVDCDWDTKNVLTGSADNSCRLWDCETGKQLALLQTNSAVRTCGFDFSGNIIMFSTDKQMGYQCYLNFFDLRDPQQIEDNQPYLSIPCSDHKITSAVWGPLGEFVIAGHENGELNQFSAKSGDILKSAKEHTKQINDIQTSVDLTMFISASKDNSAKLFDCTSLDHIKTFKTERPVNSAAISPIMDHVVMGGGQEAMEVTTTSTRIGKFEARFFHAAYEEEFGRVKGHFGPINCVAFHPDGKSYSSGGEDGYTRIHYFDSQYFDFELEA</sequence>
<organism evidence="1 2">
    <name type="scientific">Nibea albiflora</name>
    <name type="common">Yellow drum</name>
    <name type="synonym">Corvina albiflora</name>
    <dbReference type="NCBI Taxonomy" id="240163"/>
    <lineage>
        <taxon>Eukaryota</taxon>
        <taxon>Metazoa</taxon>
        <taxon>Chordata</taxon>
        <taxon>Craniata</taxon>
        <taxon>Vertebrata</taxon>
        <taxon>Euteleostomi</taxon>
        <taxon>Actinopterygii</taxon>
        <taxon>Neopterygii</taxon>
        <taxon>Teleostei</taxon>
        <taxon>Neoteleostei</taxon>
        <taxon>Acanthomorphata</taxon>
        <taxon>Eupercaria</taxon>
        <taxon>Sciaenidae</taxon>
        <taxon>Nibea</taxon>
    </lineage>
</organism>
<comment type="caution">
    <text evidence="1">The sequence shown here is derived from an EMBL/GenBank/DDBJ whole genome shotgun (WGS) entry which is preliminary data.</text>
</comment>